<dbReference type="Gene3D" id="3.40.225.10">
    <property type="entry name" value="Class II aldolase/adducin N-terminal domain"/>
    <property type="match status" value="1"/>
</dbReference>
<dbReference type="RefSeq" id="WP_069698206.1">
    <property type="nucleotide sequence ID" value="NZ_JAGGMA010000050.1"/>
</dbReference>
<dbReference type="InterPro" id="IPR001303">
    <property type="entry name" value="Aldolase_II/adducin_N"/>
</dbReference>
<name>A0A1E5KYB9_9ENTE</name>
<keyword evidence="5" id="KW-0479">Metal-binding</keyword>
<dbReference type="Proteomes" id="UP000095256">
    <property type="component" value="Unassembled WGS sequence"/>
</dbReference>
<dbReference type="SUPFAM" id="SSF53639">
    <property type="entry name" value="AraD/HMP-PK domain-like"/>
    <property type="match status" value="1"/>
</dbReference>
<dbReference type="AlphaFoldDB" id="A0A1E5KYB9"/>
<dbReference type="SMART" id="SM01007">
    <property type="entry name" value="Aldolase_II"/>
    <property type="match status" value="1"/>
</dbReference>
<dbReference type="EC" id="5.1.3.4" evidence="4"/>
<evidence type="ECO:0000313" key="8">
    <source>
        <dbReference type="EMBL" id="OEH82857.1"/>
    </source>
</evidence>
<protein>
    <recommendedName>
        <fullName evidence="4">L-ribulose-5-phosphate 4-epimerase</fullName>
        <ecNumber evidence="4">5.1.3.4</ecNumber>
    </recommendedName>
</protein>
<evidence type="ECO:0000256" key="6">
    <source>
        <dbReference type="ARBA" id="ARBA00022833"/>
    </source>
</evidence>
<dbReference type="NCBIfam" id="NF005123">
    <property type="entry name" value="PRK06557.1"/>
    <property type="match status" value="1"/>
</dbReference>
<dbReference type="GO" id="GO:0046872">
    <property type="term" value="F:metal ion binding"/>
    <property type="evidence" value="ECO:0007669"/>
    <property type="project" value="UniProtKB-KW"/>
</dbReference>
<evidence type="ECO:0000259" key="7">
    <source>
        <dbReference type="SMART" id="SM01007"/>
    </source>
</evidence>
<accession>A0A1E5KYB9</accession>
<keyword evidence="6" id="KW-0862">Zinc</keyword>
<dbReference type="OrthoDB" id="9794581at2"/>
<dbReference type="InterPro" id="IPR050197">
    <property type="entry name" value="Aldolase_class_II_sugar_metab"/>
</dbReference>
<dbReference type="Pfam" id="PF00596">
    <property type="entry name" value="Aldolase_II"/>
    <property type="match status" value="1"/>
</dbReference>
<comment type="cofactor">
    <cofactor evidence="2">
        <name>Zn(2+)</name>
        <dbReference type="ChEBI" id="CHEBI:29105"/>
    </cofactor>
</comment>
<dbReference type="GO" id="GO:0008742">
    <property type="term" value="F:L-ribulose-phosphate 4-epimerase activity"/>
    <property type="evidence" value="ECO:0007669"/>
    <property type="project" value="UniProtKB-EC"/>
</dbReference>
<dbReference type="PANTHER" id="PTHR22789">
    <property type="entry name" value="FUCULOSE PHOSPHATE ALDOLASE"/>
    <property type="match status" value="1"/>
</dbReference>
<evidence type="ECO:0000256" key="4">
    <source>
        <dbReference type="ARBA" id="ARBA00013186"/>
    </source>
</evidence>
<organism evidence="8 9">
    <name type="scientific">Enterococcus rivorum</name>
    <dbReference type="NCBI Taxonomy" id="762845"/>
    <lineage>
        <taxon>Bacteria</taxon>
        <taxon>Bacillati</taxon>
        <taxon>Bacillota</taxon>
        <taxon>Bacilli</taxon>
        <taxon>Lactobacillales</taxon>
        <taxon>Enterococcaceae</taxon>
        <taxon>Enterococcus</taxon>
    </lineage>
</organism>
<reference evidence="8 9" key="1">
    <citation type="submission" date="2016-09" db="EMBL/GenBank/DDBJ databases">
        <authorList>
            <person name="Capua I."/>
            <person name="De Benedictis P."/>
            <person name="Joannis T."/>
            <person name="Lombin L.H."/>
            <person name="Cattoli G."/>
        </authorList>
    </citation>
    <scope>NUCLEOTIDE SEQUENCE [LARGE SCALE GENOMIC DNA]</scope>
    <source>
        <strain evidence="8 9">LMG 25899</strain>
    </source>
</reference>
<dbReference type="STRING" id="762845.BCR26_11575"/>
<dbReference type="InterPro" id="IPR036409">
    <property type="entry name" value="Aldolase_II/adducin_N_sf"/>
</dbReference>
<evidence type="ECO:0000256" key="5">
    <source>
        <dbReference type="ARBA" id="ARBA00022723"/>
    </source>
</evidence>
<sequence length="220" mass="24049">MLESLKKEVCKNNLALPKNGLVLWTSGNVSARDKDTGLIVIKPSGIQFDDLTPEKMIVVNLEGEVIEGNLTPSVDTESHLYVYQHCPEVFGITHTHSPYATCFSILGEPMSIYTTTSAAVFGSAIPISKIAAVGEKAIGAEIVRCYKETACPAVLLKNHGIFTVGKSATDSLKAAVILEETAQSVYFAKDLNPQLEPLEPEYVKEVYDFYQNNYGQKKTN</sequence>
<comment type="catalytic activity">
    <reaction evidence="1">
        <text>L-ribulose 5-phosphate = D-xylulose 5-phosphate</text>
        <dbReference type="Rhea" id="RHEA:22368"/>
        <dbReference type="ChEBI" id="CHEBI:57737"/>
        <dbReference type="ChEBI" id="CHEBI:58226"/>
        <dbReference type="EC" id="5.1.3.4"/>
    </reaction>
</comment>
<feature type="domain" description="Class II aldolase/adducin N-terminal" evidence="7">
    <location>
        <begin position="7"/>
        <end position="186"/>
    </location>
</feature>
<keyword evidence="9" id="KW-1185">Reference proteome</keyword>
<evidence type="ECO:0000313" key="9">
    <source>
        <dbReference type="Proteomes" id="UP000095256"/>
    </source>
</evidence>
<proteinExistence type="inferred from homology"/>
<evidence type="ECO:0000256" key="3">
    <source>
        <dbReference type="ARBA" id="ARBA00010037"/>
    </source>
</evidence>
<dbReference type="EMBL" id="MIEK01000014">
    <property type="protein sequence ID" value="OEH82857.1"/>
    <property type="molecule type" value="Genomic_DNA"/>
</dbReference>
<dbReference type="GO" id="GO:0016832">
    <property type="term" value="F:aldehyde-lyase activity"/>
    <property type="evidence" value="ECO:0007669"/>
    <property type="project" value="TreeGrafter"/>
</dbReference>
<gene>
    <name evidence="8" type="ORF">BCR26_11575</name>
</gene>
<evidence type="ECO:0000256" key="2">
    <source>
        <dbReference type="ARBA" id="ARBA00001947"/>
    </source>
</evidence>
<dbReference type="PANTHER" id="PTHR22789:SF8">
    <property type="entry name" value="L-RIBULOSE-5-PHOSPHATE 4-EPIMERASE SGBE"/>
    <property type="match status" value="1"/>
</dbReference>
<comment type="caution">
    <text evidence="8">The sequence shown here is derived from an EMBL/GenBank/DDBJ whole genome shotgun (WGS) entry which is preliminary data.</text>
</comment>
<evidence type="ECO:0000256" key="1">
    <source>
        <dbReference type="ARBA" id="ARBA00001726"/>
    </source>
</evidence>
<dbReference type="GO" id="GO:0019323">
    <property type="term" value="P:pentose catabolic process"/>
    <property type="evidence" value="ECO:0007669"/>
    <property type="project" value="TreeGrafter"/>
</dbReference>
<dbReference type="GO" id="GO:0005829">
    <property type="term" value="C:cytosol"/>
    <property type="evidence" value="ECO:0007669"/>
    <property type="project" value="TreeGrafter"/>
</dbReference>
<comment type="similarity">
    <text evidence="3">Belongs to the aldolase class II family. AraD/FucA subfamily.</text>
</comment>